<comment type="caution">
    <text evidence="1">The sequence shown here is derived from an EMBL/GenBank/DDBJ whole genome shotgun (WGS) entry which is preliminary data.</text>
</comment>
<accession>A0A9Q0LLP4</accession>
<proteinExistence type="predicted"/>
<dbReference type="EMBL" id="JAPDFW010000067">
    <property type="protein sequence ID" value="KAJ5075108.1"/>
    <property type="molecule type" value="Genomic_DNA"/>
</dbReference>
<gene>
    <name evidence="1" type="ORF">M0811_07813</name>
</gene>
<reference evidence="1" key="1">
    <citation type="submission" date="2022-10" db="EMBL/GenBank/DDBJ databases">
        <title>Novel sulphate-reducing endosymbionts in the free-living metamonad Anaeramoeba.</title>
        <authorList>
            <person name="Jerlstrom-Hultqvist J."/>
            <person name="Cepicka I."/>
            <person name="Gallot-Lavallee L."/>
            <person name="Salas-Leiva D."/>
            <person name="Curtis B.A."/>
            <person name="Zahonova K."/>
            <person name="Pipaliya S."/>
            <person name="Dacks J."/>
            <person name="Roger A.J."/>
        </authorList>
    </citation>
    <scope>NUCLEOTIDE SEQUENCE</scope>
    <source>
        <strain evidence="1">BMAN</strain>
    </source>
</reference>
<dbReference type="AlphaFoldDB" id="A0A9Q0LLP4"/>
<dbReference type="Proteomes" id="UP001149090">
    <property type="component" value="Unassembled WGS sequence"/>
</dbReference>
<evidence type="ECO:0000313" key="2">
    <source>
        <dbReference type="Proteomes" id="UP001149090"/>
    </source>
</evidence>
<protein>
    <submittedName>
        <fullName evidence="1">F-box protein skip22</fullName>
    </submittedName>
</protein>
<keyword evidence="2" id="KW-1185">Reference proteome</keyword>
<name>A0A9Q0LLP4_ANAIG</name>
<organism evidence="1 2">
    <name type="scientific">Anaeramoeba ignava</name>
    <name type="common">Anaerobic marine amoeba</name>
    <dbReference type="NCBI Taxonomy" id="1746090"/>
    <lineage>
        <taxon>Eukaryota</taxon>
        <taxon>Metamonada</taxon>
        <taxon>Anaeramoebidae</taxon>
        <taxon>Anaeramoeba</taxon>
    </lineage>
</organism>
<evidence type="ECO:0000313" key="1">
    <source>
        <dbReference type="EMBL" id="KAJ5075108.1"/>
    </source>
</evidence>
<sequence>MIHLQAIESLWKEKFEKKFQDKESQNEMKMKMKMKSFSKQKQEKEKKKDMNYKILPSSILSQKSFKLMNLLNQKSWKK</sequence>